<evidence type="ECO:0000313" key="2">
    <source>
        <dbReference type="EMBL" id="BDB96570.1"/>
    </source>
</evidence>
<dbReference type="EMBL" id="AP025225">
    <property type="protein sequence ID" value="BDB96570.1"/>
    <property type="molecule type" value="Genomic_DNA"/>
</dbReference>
<feature type="region of interest" description="Disordered" evidence="1">
    <location>
        <begin position="1"/>
        <end position="37"/>
    </location>
</feature>
<reference evidence="2" key="1">
    <citation type="submission" date="2021-10" db="EMBL/GenBank/DDBJ databases">
        <title>Genome Sequence of The Candidatus Hydrogeosomobacter endosymbioticus, an Intracellular Bacterial Symbiont of the Anaerobic Ciliate GW7.</title>
        <authorList>
            <person name="Shiohama Y."/>
            <person name="Shinzato N."/>
        </authorList>
    </citation>
    <scope>NUCLEOTIDE SEQUENCE [LARGE SCALE GENOMIC DNA]</scope>
    <source>
        <strain evidence="2">200920</strain>
    </source>
</reference>
<sequence length="145" mass="16524">MRRKKNGAKENKKSYPEKDSKKEKAKNQTKETTLSVQSSSNELLEKLIVSVDIGFNKLGNKMDAGFKKVNAKLDAMNTKIDDLGVNMNKRFDEFNVNRNKPPKSELSDSEILLEAEVKAGPDLSFLLEMCRQFKMAQRFHLIKQG</sequence>
<feature type="compositionally biased region" description="Basic and acidic residues" evidence="1">
    <location>
        <begin position="7"/>
        <end position="29"/>
    </location>
</feature>
<keyword evidence="3" id="KW-1185">Reference proteome</keyword>
<name>A0ABM7V9W9_9PROT</name>
<gene>
    <name evidence="2" type="ORF">HYD_7030</name>
</gene>
<dbReference type="Proteomes" id="UP001320209">
    <property type="component" value="Chromosome"/>
</dbReference>
<protein>
    <submittedName>
        <fullName evidence="2">Uncharacterized protein</fullName>
    </submittedName>
</protein>
<accession>A0ABM7V9W9</accession>
<evidence type="ECO:0000256" key="1">
    <source>
        <dbReference type="SAM" id="MobiDB-lite"/>
    </source>
</evidence>
<organism evidence="2 3">
    <name type="scientific">Candidatus Hydrogenosomobacter endosymbioticus</name>
    <dbReference type="NCBI Taxonomy" id="2558174"/>
    <lineage>
        <taxon>Bacteria</taxon>
        <taxon>Pseudomonadati</taxon>
        <taxon>Pseudomonadota</taxon>
        <taxon>Alphaproteobacteria</taxon>
        <taxon>Holosporales</taxon>
        <taxon>Holosporaceae</taxon>
        <taxon>Candidatus Hydrogenosomobacter</taxon>
    </lineage>
</organism>
<dbReference type="RefSeq" id="WP_236865031.1">
    <property type="nucleotide sequence ID" value="NZ_AP025225.1"/>
</dbReference>
<evidence type="ECO:0000313" key="3">
    <source>
        <dbReference type="Proteomes" id="UP001320209"/>
    </source>
</evidence>
<proteinExistence type="predicted"/>